<feature type="active site" evidence="1">
    <location>
        <position position="111"/>
    </location>
</feature>
<feature type="active site" evidence="1">
    <location>
        <position position="293"/>
    </location>
</feature>
<reference evidence="3 4" key="1">
    <citation type="submission" date="2019-03" db="EMBL/GenBank/DDBJ databases">
        <title>Genomic Encyclopedia of Type Strains, Phase IV (KMG-IV): sequencing the most valuable type-strain genomes for metagenomic binning, comparative biology and taxonomic classification.</title>
        <authorList>
            <person name="Goeker M."/>
        </authorList>
    </citation>
    <scope>NUCLEOTIDE SEQUENCE [LARGE SCALE GENOMIC DNA]</scope>
    <source>
        <strain evidence="3 4">DSM 103923</strain>
    </source>
</reference>
<comment type="subcellular location">
    <subcellularLocation>
        <location evidence="1">Cell membrane</location>
        <topology evidence="1">Peripheral membrane protein</topology>
    </subcellularLocation>
</comment>
<keyword evidence="1" id="KW-0444">Lipid biosynthesis</keyword>
<organism evidence="3 4">
    <name type="scientific">Sulfuritortus calidifontis</name>
    <dbReference type="NCBI Taxonomy" id="1914471"/>
    <lineage>
        <taxon>Bacteria</taxon>
        <taxon>Pseudomonadati</taxon>
        <taxon>Pseudomonadota</taxon>
        <taxon>Betaproteobacteria</taxon>
        <taxon>Nitrosomonadales</taxon>
        <taxon>Thiobacillaceae</taxon>
        <taxon>Sulfuritortus</taxon>
    </lineage>
</organism>
<dbReference type="EMBL" id="SLZY01000001">
    <property type="protein sequence ID" value="TCS74081.1"/>
    <property type="molecule type" value="Genomic_DNA"/>
</dbReference>
<feature type="active site" evidence="1">
    <location>
        <position position="113"/>
    </location>
</feature>
<evidence type="ECO:0000313" key="3">
    <source>
        <dbReference type="EMBL" id="TCS74081.1"/>
    </source>
</evidence>
<comment type="catalytic activity">
    <reaction evidence="1">
        <text>2 a 1,2-diacyl-sn-glycero-3-phospho-(1'-sn-glycerol) = a cardiolipin + glycerol</text>
        <dbReference type="Rhea" id="RHEA:31451"/>
        <dbReference type="ChEBI" id="CHEBI:17754"/>
        <dbReference type="ChEBI" id="CHEBI:62237"/>
        <dbReference type="ChEBI" id="CHEBI:64716"/>
    </reaction>
</comment>
<dbReference type="EC" id="2.7.8.-" evidence="1"/>
<dbReference type="InterPro" id="IPR025202">
    <property type="entry name" value="PLD-like_dom"/>
</dbReference>
<dbReference type="PANTHER" id="PTHR21248:SF22">
    <property type="entry name" value="PHOSPHOLIPASE D"/>
    <property type="match status" value="1"/>
</dbReference>
<dbReference type="GO" id="GO:0032049">
    <property type="term" value="P:cardiolipin biosynthetic process"/>
    <property type="evidence" value="ECO:0007669"/>
    <property type="project" value="InterPro"/>
</dbReference>
<gene>
    <name evidence="1" type="primary">clsB</name>
    <name evidence="3" type="ORF">EDC61_101306</name>
</gene>
<dbReference type="PANTHER" id="PTHR21248">
    <property type="entry name" value="CARDIOLIPIN SYNTHASE"/>
    <property type="match status" value="1"/>
</dbReference>
<feature type="active site" evidence="1">
    <location>
        <position position="291"/>
    </location>
</feature>
<comment type="similarity">
    <text evidence="1">Belongs to the phospholipase D family. Cardiolipin synthase subfamily. ClsB sub-subfamily.</text>
</comment>
<proteinExistence type="inferred from homology"/>
<dbReference type="PROSITE" id="PS50035">
    <property type="entry name" value="PLD"/>
    <property type="match status" value="2"/>
</dbReference>
<dbReference type="Gene3D" id="3.30.870.10">
    <property type="entry name" value="Endonuclease Chain A"/>
    <property type="match status" value="2"/>
</dbReference>
<dbReference type="SMART" id="SM00155">
    <property type="entry name" value="PLDc"/>
    <property type="match status" value="2"/>
</dbReference>
<evidence type="ECO:0000313" key="4">
    <source>
        <dbReference type="Proteomes" id="UP000295135"/>
    </source>
</evidence>
<dbReference type="GO" id="GO:0005886">
    <property type="term" value="C:plasma membrane"/>
    <property type="evidence" value="ECO:0007669"/>
    <property type="project" value="UniProtKB-SubCell"/>
</dbReference>
<keyword evidence="1" id="KW-1003">Cell membrane</keyword>
<dbReference type="AlphaFoldDB" id="A0A4R3K0L7"/>
<name>A0A4R3K0L7_9PROT</name>
<dbReference type="OrthoDB" id="9762009at2"/>
<dbReference type="HAMAP" id="MF_01917">
    <property type="entry name" value="Cardiolipin_synth_ClsB"/>
    <property type="match status" value="1"/>
</dbReference>
<feature type="domain" description="PLD phosphodiesterase" evidence="2">
    <location>
        <begin position="106"/>
        <end position="133"/>
    </location>
</feature>
<accession>A0A4R3K0L7</accession>
<keyword evidence="1" id="KW-1208">Phospholipid metabolism</keyword>
<dbReference type="Pfam" id="PF13091">
    <property type="entry name" value="PLDc_2"/>
    <property type="match status" value="2"/>
</dbReference>
<keyword evidence="1" id="KW-0594">Phospholipid biosynthesis</keyword>
<keyword evidence="4" id="KW-1185">Reference proteome</keyword>
<dbReference type="Proteomes" id="UP000295135">
    <property type="component" value="Unassembled WGS sequence"/>
</dbReference>
<evidence type="ECO:0000259" key="2">
    <source>
        <dbReference type="PROSITE" id="PS50035"/>
    </source>
</evidence>
<feature type="active site" evidence="1">
    <location>
        <position position="298"/>
    </location>
</feature>
<dbReference type="CDD" id="cd09159">
    <property type="entry name" value="PLDc_ybhO_like_2"/>
    <property type="match status" value="1"/>
</dbReference>
<keyword evidence="1" id="KW-0443">Lipid metabolism</keyword>
<keyword evidence="1" id="KW-0472">Membrane</keyword>
<dbReference type="RefSeq" id="WP_126459119.1">
    <property type="nucleotide sequence ID" value="NZ_AP018721.1"/>
</dbReference>
<keyword evidence="1" id="KW-0808">Transferase</keyword>
<sequence>MRGVGGNRITLLENGGQYFPALLVAIAAAEQEVHLESYIFEADALGLAVAEALAQAARRGVRVRVLLDGFGARLLPQAIQAMWRAAGVELLFYRPELAPFKLRRHRLRRMHRKLAVIDARLAFVGGINIIDDLNGPAMTAPRYDYAVQVEGPLVARVHQAARHLWQLVQWSRLHVRALQEPWLTPQPGKAGDQRAEFLVRDNLRNRRRIERSYLWAIGHARAEILIANAYFLPGRRFRHALLDAARRGVKVTLLLQGLVEYRLQHYATRALYRQFLEHGIEIYEYRRSYLHAKVAVIDARWATVGSSNIDPFSLLLAREANVVVHDAGFAAELGASLRRAMAEGAHQVHRGDWHRLPWYVRWLHGASLGLVRLLMGWLGYAQRFEAGGRRQRRRAKPVAA</sequence>
<evidence type="ECO:0000256" key="1">
    <source>
        <dbReference type="HAMAP-Rule" id="MF_01917"/>
    </source>
</evidence>
<dbReference type="InterPro" id="IPR030872">
    <property type="entry name" value="Cardiolipin_synth_ClsB"/>
</dbReference>
<dbReference type="NCBIfam" id="NF008427">
    <property type="entry name" value="PRK11263.1"/>
    <property type="match status" value="1"/>
</dbReference>
<dbReference type="CDD" id="cd09110">
    <property type="entry name" value="PLDc_CLS_1"/>
    <property type="match status" value="1"/>
</dbReference>
<protein>
    <recommendedName>
        <fullName evidence="1">Cardiolipin synthase B</fullName>
        <shortName evidence="1">CL synthase</shortName>
        <ecNumber evidence="1">2.7.8.-</ecNumber>
    </recommendedName>
</protein>
<dbReference type="SUPFAM" id="SSF56024">
    <property type="entry name" value="Phospholipase D/nuclease"/>
    <property type="match status" value="2"/>
</dbReference>
<comment type="caution">
    <text evidence="3">The sequence shown here is derived from an EMBL/GenBank/DDBJ whole genome shotgun (WGS) entry which is preliminary data.</text>
</comment>
<feature type="domain" description="PLD phosphodiesterase" evidence="2">
    <location>
        <begin position="286"/>
        <end position="313"/>
    </location>
</feature>
<comment type="function">
    <text evidence="1">Catalyzes the phosphatidyl group transfer from one phosphatidylglycerol molecule to another to form cardiolipin (CL) (diphosphatidylglycerol) and glycerol.</text>
</comment>
<dbReference type="InterPro" id="IPR001736">
    <property type="entry name" value="PLipase_D/transphosphatidylase"/>
</dbReference>
<dbReference type="GO" id="GO:0008808">
    <property type="term" value="F:cardiolipin synthase activity"/>
    <property type="evidence" value="ECO:0007669"/>
    <property type="project" value="InterPro"/>
</dbReference>
<feature type="active site" evidence="1">
    <location>
        <position position="118"/>
    </location>
</feature>